<organism evidence="2 3">
    <name type="scientific">Blattamonas nauphoetae</name>
    <dbReference type="NCBI Taxonomy" id="2049346"/>
    <lineage>
        <taxon>Eukaryota</taxon>
        <taxon>Metamonada</taxon>
        <taxon>Preaxostyla</taxon>
        <taxon>Oxymonadida</taxon>
        <taxon>Blattamonas</taxon>
    </lineage>
</organism>
<feature type="region of interest" description="Disordered" evidence="1">
    <location>
        <begin position="43"/>
        <end position="141"/>
    </location>
</feature>
<evidence type="ECO:0000256" key="1">
    <source>
        <dbReference type="SAM" id="MobiDB-lite"/>
    </source>
</evidence>
<feature type="compositionally biased region" description="Polar residues" evidence="1">
    <location>
        <begin position="366"/>
        <end position="381"/>
    </location>
</feature>
<feature type="compositionally biased region" description="Polar residues" evidence="1">
    <location>
        <begin position="334"/>
        <end position="354"/>
    </location>
</feature>
<comment type="caution">
    <text evidence="2">The sequence shown here is derived from an EMBL/GenBank/DDBJ whole genome shotgun (WGS) entry which is preliminary data.</text>
</comment>
<feature type="region of interest" description="Disordered" evidence="1">
    <location>
        <begin position="1"/>
        <end position="23"/>
    </location>
</feature>
<gene>
    <name evidence="2" type="ORF">BLNAU_16571</name>
</gene>
<sequence length="402" mass="44604">MNSENSSEKAQKDAEMSQGSTQHFTEAELDVYIEGKIEQLLAAKRPVPSRSSSSSSLISVSALSSVPFEDEMESSATEEVPFRNVPNVPNIRKNRKVKNSKKGKAIRGGRKKPKREDSSTDGRDSPPTRPSFRSPPAQSGSPFAWPSELAWLSQHFQSPVARRMSALNVFEDNENFRNEVGQWVRKSMRSWNGSFTDDVLEARLRDTLIAATSEMRKSVGIPSHIEFQMINREGWRRTQELALNGAVQSVLTSIAVTADVMRSMGSLPDDNEKKEQLGQVIALLIDAATRVDSSKYIDEGSEALYARSLGLPEPFVPQVQRQLQGEIQLAKLASPNQRSQPLFRNSPRQPNSSLFGRGGRSGTPGRESSSWRMLPNRPTQKQSHKQFPPRRDGGSGQEGGKI</sequence>
<feature type="region of interest" description="Disordered" evidence="1">
    <location>
        <begin position="333"/>
        <end position="402"/>
    </location>
</feature>
<feature type="compositionally biased region" description="Basic and acidic residues" evidence="1">
    <location>
        <begin position="114"/>
        <end position="126"/>
    </location>
</feature>
<feature type="compositionally biased region" description="Basic and acidic residues" evidence="1">
    <location>
        <begin position="1"/>
        <end position="15"/>
    </location>
</feature>
<name>A0ABQ9X892_9EUKA</name>
<evidence type="ECO:0000313" key="3">
    <source>
        <dbReference type="Proteomes" id="UP001281761"/>
    </source>
</evidence>
<evidence type="ECO:0000313" key="2">
    <source>
        <dbReference type="EMBL" id="KAK2948502.1"/>
    </source>
</evidence>
<keyword evidence="3" id="KW-1185">Reference proteome</keyword>
<feature type="compositionally biased region" description="Basic residues" evidence="1">
    <location>
        <begin position="92"/>
        <end position="113"/>
    </location>
</feature>
<dbReference type="EMBL" id="JARBJD010000175">
    <property type="protein sequence ID" value="KAK2948502.1"/>
    <property type="molecule type" value="Genomic_DNA"/>
</dbReference>
<reference evidence="2 3" key="1">
    <citation type="journal article" date="2022" name="bioRxiv">
        <title>Genomics of Preaxostyla Flagellates Illuminates Evolutionary Transitions and the Path Towards Mitochondrial Loss.</title>
        <authorList>
            <person name="Novak L.V.F."/>
            <person name="Treitli S.C."/>
            <person name="Pyrih J."/>
            <person name="Halakuc P."/>
            <person name="Pipaliya S.V."/>
            <person name="Vacek V."/>
            <person name="Brzon O."/>
            <person name="Soukal P."/>
            <person name="Eme L."/>
            <person name="Dacks J.B."/>
            <person name="Karnkowska A."/>
            <person name="Elias M."/>
            <person name="Hampl V."/>
        </authorList>
    </citation>
    <scope>NUCLEOTIDE SEQUENCE [LARGE SCALE GENOMIC DNA]</scope>
    <source>
        <strain evidence="2">NAU3</strain>
        <tissue evidence="2">Gut</tissue>
    </source>
</reference>
<feature type="compositionally biased region" description="Low complexity" evidence="1">
    <location>
        <begin position="45"/>
        <end position="67"/>
    </location>
</feature>
<accession>A0ABQ9X892</accession>
<protein>
    <submittedName>
        <fullName evidence="2">Uncharacterized protein</fullName>
    </submittedName>
</protein>
<dbReference type="Proteomes" id="UP001281761">
    <property type="component" value="Unassembled WGS sequence"/>
</dbReference>
<proteinExistence type="predicted"/>